<sequence length="94" mass="10310">MDDWDGFDEGYEDKTAKTVAMIVAAIVVVAAVVAIVIIIDRLGLEFDVNTDRVAPQYQTCSEAYAAGRSNIPSSDPDYLPKLDRDQNGVACERR</sequence>
<organism evidence="4 5">
    <name type="scientific">Mycobacterium pseudoshottsii</name>
    <dbReference type="NCBI Taxonomy" id="265949"/>
    <lineage>
        <taxon>Bacteria</taxon>
        <taxon>Bacillati</taxon>
        <taxon>Actinomycetota</taxon>
        <taxon>Actinomycetes</taxon>
        <taxon>Mycobacteriales</taxon>
        <taxon>Mycobacteriaceae</taxon>
        <taxon>Mycobacterium</taxon>
        <taxon>Mycobacterium ulcerans group</taxon>
    </lineage>
</organism>
<feature type="domain" description="Excalibur calcium-binding" evidence="3">
    <location>
        <begin position="56"/>
        <end position="92"/>
    </location>
</feature>
<keyword evidence="2" id="KW-0472">Membrane</keyword>
<dbReference type="RefSeq" id="WP_015057017.1">
    <property type="nucleotide sequence ID" value="NZ_AP026368.1"/>
</dbReference>
<dbReference type="InterPro" id="IPR008613">
    <property type="entry name" value="Excalibur_Ca-bd_domain"/>
</dbReference>
<gene>
    <name evidence="4" type="ORF">NJB1907Z4_P0870</name>
</gene>
<evidence type="ECO:0000256" key="1">
    <source>
        <dbReference type="SAM" id="MobiDB-lite"/>
    </source>
</evidence>
<protein>
    <recommendedName>
        <fullName evidence="3">Excalibur calcium-binding domain-containing protein</fullName>
    </recommendedName>
</protein>
<geneLocation type="plasmid" evidence="4 5">
    <name>pMUM005</name>
</geneLocation>
<evidence type="ECO:0000259" key="3">
    <source>
        <dbReference type="SMART" id="SM00894"/>
    </source>
</evidence>
<evidence type="ECO:0000313" key="4">
    <source>
        <dbReference type="EMBL" id="BDN85435.1"/>
    </source>
</evidence>
<dbReference type="SMART" id="SM00894">
    <property type="entry name" value="Excalibur"/>
    <property type="match status" value="1"/>
</dbReference>
<evidence type="ECO:0000313" key="5">
    <source>
        <dbReference type="Proteomes" id="UP001058626"/>
    </source>
</evidence>
<dbReference type="Proteomes" id="UP001058626">
    <property type="component" value="Plasmid pMUM005"/>
</dbReference>
<feature type="region of interest" description="Disordered" evidence="1">
    <location>
        <begin position="68"/>
        <end position="94"/>
    </location>
</feature>
<keyword evidence="4" id="KW-0614">Plasmid</keyword>
<feature type="compositionally biased region" description="Basic and acidic residues" evidence="1">
    <location>
        <begin position="78"/>
        <end position="94"/>
    </location>
</feature>
<proteinExistence type="predicted"/>
<keyword evidence="2" id="KW-1133">Transmembrane helix</keyword>
<dbReference type="Pfam" id="PF05901">
    <property type="entry name" value="Excalibur"/>
    <property type="match status" value="1"/>
</dbReference>
<dbReference type="EMBL" id="AP026368">
    <property type="protein sequence ID" value="BDN85435.1"/>
    <property type="molecule type" value="Genomic_DNA"/>
</dbReference>
<keyword evidence="5" id="KW-1185">Reference proteome</keyword>
<accession>A0A9N7QRG7</accession>
<feature type="transmembrane region" description="Helical" evidence="2">
    <location>
        <begin position="20"/>
        <end position="39"/>
    </location>
</feature>
<evidence type="ECO:0000256" key="2">
    <source>
        <dbReference type="SAM" id="Phobius"/>
    </source>
</evidence>
<reference evidence="4" key="1">
    <citation type="submission" date="2022-06" db="EMBL/GenBank/DDBJ databases">
        <title>Complete genome sequence of Mycobacterium pseudoshottsii NJB1907-Z4.</title>
        <authorList>
            <person name="Komine T."/>
            <person name="Fukano H."/>
            <person name="Wada S."/>
        </authorList>
    </citation>
    <scope>NUCLEOTIDE SEQUENCE</scope>
    <source>
        <strain evidence="4">NJB1907-Z4</strain>
        <plasmid evidence="4">pMUM005</plasmid>
    </source>
</reference>
<name>A0A9N7QRG7_9MYCO</name>
<dbReference type="AlphaFoldDB" id="A0A9N7QRG7"/>
<keyword evidence="2" id="KW-0812">Transmembrane</keyword>